<evidence type="ECO:0000256" key="1">
    <source>
        <dbReference type="ARBA" id="ARBA00004496"/>
    </source>
</evidence>
<keyword evidence="5" id="KW-0963">Cytoplasm</keyword>
<gene>
    <name evidence="12" type="ORF">A8926_0518</name>
</gene>
<keyword evidence="8" id="KW-0949">S-adenosyl-L-methionine</keyword>
<evidence type="ECO:0000256" key="5">
    <source>
        <dbReference type="ARBA" id="ARBA00022490"/>
    </source>
</evidence>
<dbReference type="GO" id="GO:0032259">
    <property type="term" value="P:methylation"/>
    <property type="evidence" value="ECO:0007669"/>
    <property type="project" value="UniProtKB-KW"/>
</dbReference>
<evidence type="ECO:0000256" key="9">
    <source>
        <dbReference type="ARBA" id="ARBA00030757"/>
    </source>
</evidence>
<dbReference type="GO" id="GO:0005737">
    <property type="term" value="C:cytoplasm"/>
    <property type="evidence" value="ECO:0007669"/>
    <property type="project" value="UniProtKB-SubCell"/>
</dbReference>
<evidence type="ECO:0000256" key="10">
    <source>
        <dbReference type="ARBA" id="ARBA00031323"/>
    </source>
</evidence>
<dbReference type="EMBL" id="PJNB01000001">
    <property type="protein sequence ID" value="PKW13017.1"/>
    <property type="molecule type" value="Genomic_DNA"/>
</dbReference>
<dbReference type="AlphaFoldDB" id="A0A2N3XQQ7"/>
<dbReference type="RefSeq" id="WP_029535865.1">
    <property type="nucleotide sequence ID" value="NZ_CP061007.1"/>
</dbReference>
<comment type="subcellular location">
    <subcellularLocation>
        <location evidence="1">Cytoplasm</location>
    </subcellularLocation>
</comment>
<keyword evidence="13" id="KW-1185">Reference proteome</keyword>
<keyword evidence="6" id="KW-0489">Methyltransferase</keyword>
<evidence type="ECO:0000256" key="11">
    <source>
        <dbReference type="ARBA" id="ARBA00031350"/>
    </source>
</evidence>
<dbReference type="Proteomes" id="UP000233786">
    <property type="component" value="Unassembled WGS sequence"/>
</dbReference>
<evidence type="ECO:0000313" key="12">
    <source>
        <dbReference type="EMBL" id="PKW13017.1"/>
    </source>
</evidence>
<sequence length="382" mass="41385">MRTTARGGDSALIAELQSAGQLSTRCGSAFRAVAREWFVPDRMWVQEVDGGPYEPMDRSAEPQRWLHNVHSNRVIVTQFDDGATSWPEVGCRPTCSASMPSAVAGMLDALDISSGQSVLEIGTGTGYNAALLAELVGVQGKVTTIEIDADLAATARARLEAVGYGHVAVVVGDAAAMAVIEKFDRVIATAGVRLGQLPVGWLENARIGGVILAPMRADLASGPLVRFEVERDGVGCGHAVQGLRVGFMELRSHRVAALPFDGLRWDDPAADRSITEVSPFKMLIDEASRWAVAVAVPSCRYSLEKKTPERDHGVAWLSDPVSGSWASVVPDNRSRYTVRQSGPRRLWDEAEAAFRWWQCHGEPSLEAWRWTVAPDRQTVALA</sequence>
<dbReference type="OrthoDB" id="5143400at2"/>
<dbReference type="EC" id="2.1.1.77" evidence="3"/>
<dbReference type="PANTHER" id="PTHR11579:SF0">
    <property type="entry name" value="PROTEIN-L-ISOASPARTATE(D-ASPARTATE) O-METHYLTRANSFERASE"/>
    <property type="match status" value="1"/>
</dbReference>
<dbReference type="Gene3D" id="3.40.50.150">
    <property type="entry name" value="Vaccinia Virus protein VP39"/>
    <property type="match status" value="1"/>
</dbReference>
<organism evidence="12 13">
    <name type="scientific">Saccharopolyspora spinosa</name>
    <dbReference type="NCBI Taxonomy" id="60894"/>
    <lineage>
        <taxon>Bacteria</taxon>
        <taxon>Bacillati</taxon>
        <taxon>Actinomycetota</taxon>
        <taxon>Actinomycetes</taxon>
        <taxon>Pseudonocardiales</taxon>
        <taxon>Pseudonocardiaceae</taxon>
        <taxon>Saccharopolyspora</taxon>
    </lineage>
</organism>
<evidence type="ECO:0000313" key="13">
    <source>
        <dbReference type="Proteomes" id="UP000233786"/>
    </source>
</evidence>
<dbReference type="CDD" id="cd02440">
    <property type="entry name" value="AdoMet_MTases"/>
    <property type="match status" value="1"/>
</dbReference>
<evidence type="ECO:0000256" key="7">
    <source>
        <dbReference type="ARBA" id="ARBA00022679"/>
    </source>
</evidence>
<evidence type="ECO:0000256" key="6">
    <source>
        <dbReference type="ARBA" id="ARBA00022603"/>
    </source>
</evidence>
<comment type="caution">
    <text evidence="12">The sequence shown here is derived from an EMBL/GenBank/DDBJ whole genome shotgun (WGS) entry which is preliminary data.</text>
</comment>
<comment type="similarity">
    <text evidence="2">Belongs to the methyltransferase superfamily. L-isoaspartyl/D-aspartyl protein methyltransferase family.</text>
</comment>
<proteinExistence type="inferred from homology"/>
<dbReference type="InterPro" id="IPR000682">
    <property type="entry name" value="PCMT"/>
</dbReference>
<name>A0A2N3XQQ7_SACSN</name>
<dbReference type="SUPFAM" id="SSF53335">
    <property type="entry name" value="S-adenosyl-L-methionine-dependent methyltransferases"/>
    <property type="match status" value="1"/>
</dbReference>
<dbReference type="Pfam" id="PF01135">
    <property type="entry name" value="PCMT"/>
    <property type="match status" value="1"/>
</dbReference>
<dbReference type="InterPro" id="IPR029063">
    <property type="entry name" value="SAM-dependent_MTases_sf"/>
</dbReference>
<evidence type="ECO:0000256" key="2">
    <source>
        <dbReference type="ARBA" id="ARBA00005369"/>
    </source>
</evidence>
<accession>A0A2N3XQQ7</accession>
<dbReference type="PANTHER" id="PTHR11579">
    <property type="entry name" value="PROTEIN-L-ISOASPARTATE O-METHYLTRANSFERASE"/>
    <property type="match status" value="1"/>
</dbReference>
<reference evidence="12" key="1">
    <citation type="submission" date="2017-12" db="EMBL/GenBank/DDBJ databases">
        <title>Sequencing the genomes of 1000 Actinobacteria strains.</title>
        <authorList>
            <person name="Klenk H.-P."/>
        </authorList>
    </citation>
    <scope>NUCLEOTIDE SEQUENCE [LARGE SCALE GENOMIC DNA]</scope>
    <source>
        <strain evidence="12">DSM 44228</strain>
    </source>
</reference>
<keyword evidence="7" id="KW-0808">Transferase</keyword>
<evidence type="ECO:0000256" key="4">
    <source>
        <dbReference type="ARBA" id="ARBA00013346"/>
    </source>
</evidence>
<evidence type="ECO:0000256" key="3">
    <source>
        <dbReference type="ARBA" id="ARBA00011890"/>
    </source>
</evidence>
<dbReference type="GO" id="GO:0004719">
    <property type="term" value="F:protein-L-isoaspartate (D-aspartate) O-methyltransferase activity"/>
    <property type="evidence" value="ECO:0007669"/>
    <property type="project" value="UniProtKB-EC"/>
</dbReference>
<dbReference type="STRING" id="994479.GCA_000194155_05992"/>
<protein>
    <recommendedName>
        <fullName evidence="4">Protein-L-isoaspartate O-methyltransferase</fullName>
        <ecNumber evidence="3">2.1.1.77</ecNumber>
    </recommendedName>
    <alternativeName>
        <fullName evidence="11">L-isoaspartyl protein carboxyl methyltransferase</fullName>
    </alternativeName>
    <alternativeName>
        <fullName evidence="9">Protein L-isoaspartyl methyltransferase</fullName>
    </alternativeName>
    <alternativeName>
        <fullName evidence="10">Protein-beta-aspartate methyltransferase</fullName>
    </alternativeName>
</protein>
<evidence type="ECO:0000256" key="8">
    <source>
        <dbReference type="ARBA" id="ARBA00022691"/>
    </source>
</evidence>